<dbReference type="Proteomes" id="UP001152320">
    <property type="component" value="Chromosome 1"/>
</dbReference>
<name>A0A9Q1HKQ7_HOLLE</name>
<feature type="transmembrane region" description="Helical" evidence="1">
    <location>
        <begin position="349"/>
        <end position="372"/>
    </location>
</feature>
<dbReference type="PANTHER" id="PTHR11319:SF35">
    <property type="entry name" value="OUTER MEMBRANE PROTEIN PMPC-RELATED"/>
    <property type="match status" value="1"/>
</dbReference>
<evidence type="ECO:0000313" key="3">
    <source>
        <dbReference type="Proteomes" id="UP001152320"/>
    </source>
</evidence>
<sequence>MVTRGNAYLSHAGGYYQDKIGTSSFRERSKQCPNGSYVKEGGGKSHLDCVACPDGTDKIVFAGFRACFCLENYARTDRYGPCQICLEKGANCSGKDYKSIQPGFYWNWNFLGANITNYKKFINNLNIENETLDSNTIYRGEIPNAFLCPRQSNCFNSQDDLEVQCSSGYKGWLCSKCRENFYSVLNYCLPCPNSVWLYTELTVIIICCVVVYALLHRLYKTENNRSERLFLNKVISRGKIVLGFYQVVGEFFASIHDVNWAKALKFIGDFVSVIELNIFRMIVKPKCFNAKLQLNPKMEFVIGMVFPLTLLSLSFTLFCIMTARYKFKNRLTRSSEPFNIYTRKLKSKLLASVVILLFVTYPPTCTTVFQLYPRACQTFCLDVKNTTCVTLLRSDYDIHCKDLKTYHIFAYTGTAVYVIGFPVVLFLLLRNKAKRIFSHGPSEPLLAKNEETGDDLQSLVSDSYSNRANPIWMDFLCENYKPRFWYWEIIELTRKVTQTILITVLGWEHKLTVLLTIAISVLYLTLHARYMPMKSTFEQQLQMFSLTALLANVLVATMDVPEEYGDEMSVAVIILNVLVIVIVAAEIFLGLFIRLRRIAVHKTIFNLVMSCKNAVWNMNGKYRNISGRDL</sequence>
<evidence type="ECO:0000256" key="1">
    <source>
        <dbReference type="SAM" id="Phobius"/>
    </source>
</evidence>
<keyword evidence="3" id="KW-1185">Reference proteome</keyword>
<dbReference type="EMBL" id="JAIZAY010000001">
    <property type="protein sequence ID" value="KAJ8048673.1"/>
    <property type="molecule type" value="Genomic_DNA"/>
</dbReference>
<feature type="transmembrane region" description="Helical" evidence="1">
    <location>
        <begin position="408"/>
        <end position="429"/>
    </location>
</feature>
<accession>A0A9Q1HKQ7</accession>
<protein>
    <submittedName>
        <fullName evidence="2">Uncharacterized protein</fullName>
    </submittedName>
</protein>
<dbReference type="PANTHER" id="PTHR11319">
    <property type="entry name" value="G PROTEIN-COUPLED RECEPTOR-RELATED"/>
    <property type="match status" value="1"/>
</dbReference>
<evidence type="ECO:0000313" key="2">
    <source>
        <dbReference type="EMBL" id="KAJ8048673.1"/>
    </source>
</evidence>
<organism evidence="2 3">
    <name type="scientific">Holothuria leucospilota</name>
    <name type="common">Black long sea cucumber</name>
    <name type="synonym">Mertensiothuria leucospilota</name>
    <dbReference type="NCBI Taxonomy" id="206669"/>
    <lineage>
        <taxon>Eukaryota</taxon>
        <taxon>Metazoa</taxon>
        <taxon>Echinodermata</taxon>
        <taxon>Eleutherozoa</taxon>
        <taxon>Echinozoa</taxon>
        <taxon>Holothuroidea</taxon>
        <taxon>Aspidochirotacea</taxon>
        <taxon>Aspidochirotida</taxon>
        <taxon>Holothuriidae</taxon>
        <taxon>Holothuria</taxon>
    </lineage>
</organism>
<dbReference type="OrthoDB" id="5950997at2759"/>
<feature type="transmembrane region" description="Helical" evidence="1">
    <location>
        <begin position="195"/>
        <end position="215"/>
    </location>
</feature>
<gene>
    <name evidence="2" type="ORF">HOLleu_01079</name>
</gene>
<keyword evidence="1" id="KW-0812">Transmembrane</keyword>
<comment type="caution">
    <text evidence="2">The sequence shown here is derived from an EMBL/GenBank/DDBJ whole genome shotgun (WGS) entry which is preliminary data.</text>
</comment>
<dbReference type="AlphaFoldDB" id="A0A9Q1HKQ7"/>
<reference evidence="2" key="1">
    <citation type="submission" date="2021-10" db="EMBL/GenBank/DDBJ databases">
        <title>Tropical sea cucumber genome reveals ecological adaptation and Cuvierian tubules defense mechanism.</title>
        <authorList>
            <person name="Chen T."/>
        </authorList>
    </citation>
    <scope>NUCLEOTIDE SEQUENCE</scope>
    <source>
        <strain evidence="2">Nanhai2018</strain>
        <tissue evidence="2">Muscle</tissue>
    </source>
</reference>
<feature type="transmembrane region" description="Helical" evidence="1">
    <location>
        <begin position="570"/>
        <end position="593"/>
    </location>
</feature>
<feature type="transmembrane region" description="Helical" evidence="1">
    <location>
        <begin position="300"/>
        <end position="323"/>
    </location>
</feature>
<keyword evidence="1" id="KW-0472">Membrane</keyword>
<proteinExistence type="predicted"/>
<keyword evidence="1" id="KW-1133">Transmembrane helix</keyword>
<feature type="transmembrane region" description="Helical" evidence="1">
    <location>
        <begin position="511"/>
        <end position="529"/>
    </location>
</feature>